<feature type="domain" description="CdiI immunity protein" evidence="1">
    <location>
        <begin position="13"/>
        <end position="101"/>
    </location>
</feature>
<proteinExistence type="predicted"/>
<dbReference type="RefSeq" id="WP_103061467.1">
    <property type="nucleotide sequence ID" value="NZ_BSOF01000029.1"/>
</dbReference>
<dbReference type="InterPro" id="IPR041129">
    <property type="entry name" value="CdiI_2"/>
</dbReference>
<organism evidence="2 3">
    <name type="scientific">Mixta theicola</name>
    <dbReference type="NCBI Taxonomy" id="1458355"/>
    <lineage>
        <taxon>Bacteria</taxon>
        <taxon>Pseudomonadati</taxon>
        <taxon>Pseudomonadota</taxon>
        <taxon>Gammaproteobacteria</taxon>
        <taxon>Enterobacterales</taxon>
        <taxon>Erwiniaceae</taxon>
        <taxon>Mixta</taxon>
    </lineage>
</organism>
<dbReference type="AlphaFoldDB" id="A0A2K1Q4B4"/>
<name>A0A2K1Q4B4_9GAMM</name>
<evidence type="ECO:0000313" key="2">
    <source>
        <dbReference type="EMBL" id="PNS09882.1"/>
    </source>
</evidence>
<dbReference type="Proteomes" id="UP000236345">
    <property type="component" value="Unassembled WGS sequence"/>
</dbReference>
<dbReference type="Pfam" id="PF18593">
    <property type="entry name" value="CdiI_2"/>
    <property type="match status" value="1"/>
</dbReference>
<accession>A0A2K1Q4B4</accession>
<evidence type="ECO:0000259" key="1">
    <source>
        <dbReference type="Pfam" id="PF18593"/>
    </source>
</evidence>
<dbReference type="EMBL" id="NWUO01000046">
    <property type="protein sequence ID" value="PNS09882.1"/>
    <property type="molecule type" value="Genomic_DNA"/>
</dbReference>
<protein>
    <recommendedName>
        <fullName evidence="1">CdiI immunity protein domain-containing protein</fullName>
    </recommendedName>
</protein>
<gene>
    <name evidence="2" type="ORF">COO59_20460</name>
</gene>
<reference evidence="3" key="1">
    <citation type="submission" date="2017-09" db="EMBL/GenBank/DDBJ databases">
        <authorList>
            <person name="Palmer M."/>
            <person name="Steenkamp E.T."/>
            <person name="Coetzee M.P."/>
            <person name="Avontuur J.R."/>
            <person name="Van Zyl E."/>
            <person name="Chan W.-Y."/>
            <person name="Blom J."/>
            <person name="Venter S.N."/>
        </authorList>
    </citation>
    <scope>NUCLEOTIDE SEQUENCE [LARGE SCALE GENOMIC DNA]</scope>
    <source>
        <strain evidence="3">QC88-366</strain>
    </source>
</reference>
<comment type="caution">
    <text evidence="2">The sequence shown here is derived from an EMBL/GenBank/DDBJ whole genome shotgun (WGS) entry which is preliminary data.</text>
</comment>
<keyword evidence="3" id="KW-1185">Reference proteome</keyword>
<sequence>MNRFRKWRIRRKFSSLGIMVSVYFGQDREVWGETIEEIVESCCDSRSKDAVRCLKNEITEMLKTEDDSELESRMTLLAEREFAPEPWGETWRSFLQRVLAALQ</sequence>
<evidence type="ECO:0000313" key="3">
    <source>
        <dbReference type="Proteomes" id="UP000236345"/>
    </source>
</evidence>